<dbReference type="InterPro" id="IPR036291">
    <property type="entry name" value="NAD(P)-bd_dom_sf"/>
</dbReference>
<evidence type="ECO:0000256" key="5">
    <source>
        <dbReference type="ARBA" id="ARBA00023065"/>
    </source>
</evidence>
<protein>
    <recommendedName>
        <fullName evidence="9">Trk system potassium uptake protein TrkA</fullName>
    </recommendedName>
</protein>
<dbReference type="AlphaFoldDB" id="A0A381RJ65"/>
<proteinExistence type="predicted"/>
<dbReference type="Pfam" id="PF02254">
    <property type="entry name" value="TrkA_N"/>
    <property type="match status" value="2"/>
</dbReference>
<dbReference type="SUPFAM" id="SSF51735">
    <property type="entry name" value="NAD(P)-binding Rossmann-fold domains"/>
    <property type="match status" value="2"/>
</dbReference>
<evidence type="ECO:0000256" key="2">
    <source>
        <dbReference type="ARBA" id="ARBA00022538"/>
    </source>
</evidence>
<gene>
    <name evidence="8" type="ORF">METZ01_LOCUS44719</name>
</gene>
<feature type="domain" description="RCK C-terminal" evidence="7">
    <location>
        <begin position="144"/>
        <end position="229"/>
    </location>
</feature>
<dbReference type="PROSITE" id="PS51202">
    <property type="entry name" value="RCK_C"/>
    <property type="match status" value="2"/>
</dbReference>
<dbReference type="EMBL" id="UINC01002012">
    <property type="protein sequence ID" value="SUZ91865.1"/>
    <property type="molecule type" value="Genomic_DNA"/>
</dbReference>
<evidence type="ECO:0000259" key="6">
    <source>
        <dbReference type="PROSITE" id="PS51201"/>
    </source>
</evidence>
<dbReference type="InterPro" id="IPR006036">
    <property type="entry name" value="K_uptake_TrkA"/>
</dbReference>
<dbReference type="SUPFAM" id="SSF116726">
    <property type="entry name" value="TrkA C-terminal domain-like"/>
    <property type="match status" value="2"/>
</dbReference>
<dbReference type="NCBIfam" id="NF007031">
    <property type="entry name" value="PRK09496.1-2"/>
    <property type="match status" value="1"/>
</dbReference>
<dbReference type="GO" id="GO:0005886">
    <property type="term" value="C:plasma membrane"/>
    <property type="evidence" value="ECO:0007669"/>
    <property type="project" value="InterPro"/>
</dbReference>
<dbReference type="PRINTS" id="PR00335">
    <property type="entry name" value="KUPTAKETRKA"/>
</dbReference>
<feature type="domain" description="RCK C-terminal" evidence="7">
    <location>
        <begin position="372"/>
        <end position="453"/>
    </location>
</feature>
<keyword evidence="1" id="KW-0813">Transport</keyword>
<evidence type="ECO:0000313" key="8">
    <source>
        <dbReference type="EMBL" id="SUZ91865.1"/>
    </source>
</evidence>
<keyword evidence="3" id="KW-0630">Potassium</keyword>
<organism evidence="8">
    <name type="scientific">marine metagenome</name>
    <dbReference type="NCBI Taxonomy" id="408172"/>
    <lineage>
        <taxon>unclassified sequences</taxon>
        <taxon>metagenomes</taxon>
        <taxon>ecological metagenomes</taxon>
    </lineage>
</organism>
<evidence type="ECO:0000256" key="3">
    <source>
        <dbReference type="ARBA" id="ARBA00022958"/>
    </source>
</evidence>
<evidence type="ECO:0000259" key="7">
    <source>
        <dbReference type="PROSITE" id="PS51202"/>
    </source>
</evidence>
<dbReference type="Gene3D" id="3.40.50.720">
    <property type="entry name" value="NAD(P)-binding Rossmann-like Domain"/>
    <property type="match status" value="2"/>
</dbReference>
<dbReference type="InterPro" id="IPR006037">
    <property type="entry name" value="RCK_C"/>
</dbReference>
<keyword evidence="5" id="KW-0406">Ion transport</keyword>
<evidence type="ECO:0000256" key="1">
    <source>
        <dbReference type="ARBA" id="ARBA00022448"/>
    </source>
</evidence>
<evidence type="ECO:0000256" key="4">
    <source>
        <dbReference type="ARBA" id="ARBA00023027"/>
    </source>
</evidence>
<accession>A0A381RJ65</accession>
<feature type="domain" description="RCK N-terminal" evidence="6">
    <location>
        <begin position="233"/>
        <end position="352"/>
    </location>
</feature>
<name>A0A381RJ65_9ZZZZ</name>
<dbReference type="InterPro" id="IPR003148">
    <property type="entry name" value="RCK_N"/>
</dbReference>
<keyword evidence="4" id="KW-0520">NAD</keyword>
<sequence>MKTIICGAGEVGYSIADKLSKEGFEVTVIDNSKESLKKISDNLDVKTIIGSPSLPSILSKAGAKECEILIAVTRSDETNMVCCQIGYSLFNIPKKIARIRQQDYLKGEWQKLYTNKDLPIDAIISPEEEVAKALYRRLQSPGTIDMVELADKRLKLIALRCEENCKILGKSLRELAIQFNDYLANILFVFRGEQKFIVNSNTKLEKNDLIYIVVENNNFTEVMKAFGHDEIQAQKIVIIGGGNIGYSLAQKIENNGDNISTNLIEFDKARSEYLASNLQNVTVTNGDGLENQILEEVDISDAGYVIAVTDDDENNILASLLAKRAGALNCMTLINNSSYSSLLNNIGIDITIDPKLITISKILEKVRGGRIRSDYTIGEGFGEVIEAEIFPNSSFANHNIEQLDLPKTIRVGAILRNDKIIIPNSETIFEEKDDVVFFCETSTIKTLERLLSIRQPYA</sequence>
<dbReference type="Gene3D" id="3.30.70.1450">
    <property type="entry name" value="Regulator of K+ conductance, C-terminal domain"/>
    <property type="match status" value="2"/>
</dbReference>
<dbReference type="NCBIfam" id="NF007039">
    <property type="entry name" value="PRK09496.3-2"/>
    <property type="match status" value="1"/>
</dbReference>
<dbReference type="NCBIfam" id="NF007032">
    <property type="entry name" value="PRK09496.1-4"/>
    <property type="match status" value="1"/>
</dbReference>
<dbReference type="Pfam" id="PF02080">
    <property type="entry name" value="TrkA_C"/>
    <property type="match status" value="2"/>
</dbReference>
<keyword evidence="2" id="KW-0633">Potassium transport</keyword>
<evidence type="ECO:0008006" key="9">
    <source>
        <dbReference type="Google" id="ProtNLM"/>
    </source>
</evidence>
<dbReference type="PROSITE" id="PS51201">
    <property type="entry name" value="RCK_N"/>
    <property type="match status" value="2"/>
</dbReference>
<dbReference type="PANTHER" id="PTHR43833:SF5">
    <property type="entry name" value="TRK SYSTEM POTASSIUM UPTAKE PROTEIN TRKA"/>
    <property type="match status" value="1"/>
</dbReference>
<dbReference type="PANTHER" id="PTHR43833">
    <property type="entry name" value="POTASSIUM CHANNEL PROTEIN 2-RELATED-RELATED"/>
    <property type="match status" value="1"/>
</dbReference>
<dbReference type="GO" id="GO:0015079">
    <property type="term" value="F:potassium ion transmembrane transporter activity"/>
    <property type="evidence" value="ECO:0007669"/>
    <property type="project" value="InterPro"/>
</dbReference>
<feature type="domain" description="RCK N-terminal" evidence="6">
    <location>
        <begin position="1"/>
        <end position="124"/>
    </location>
</feature>
<dbReference type="InterPro" id="IPR036721">
    <property type="entry name" value="RCK_C_sf"/>
</dbReference>
<dbReference type="InterPro" id="IPR050721">
    <property type="entry name" value="Trk_Ktr_HKT_K-transport"/>
</dbReference>
<reference evidence="8" key="1">
    <citation type="submission" date="2018-05" db="EMBL/GenBank/DDBJ databases">
        <authorList>
            <person name="Lanie J.A."/>
            <person name="Ng W.-L."/>
            <person name="Kazmierczak K.M."/>
            <person name="Andrzejewski T.M."/>
            <person name="Davidsen T.M."/>
            <person name="Wayne K.J."/>
            <person name="Tettelin H."/>
            <person name="Glass J.I."/>
            <person name="Rusch D."/>
            <person name="Podicherti R."/>
            <person name="Tsui H.-C.T."/>
            <person name="Winkler M.E."/>
        </authorList>
    </citation>
    <scope>NUCLEOTIDE SEQUENCE</scope>
</reference>